<sequence length="67" mass="7375">MRVGIIIVSLFFSFPSYLQSLVYGIVEGLSQSELLLFMVMLMFEKTYGVGIAQPGSYAGNHDSCFNG</sequence>
<comment type="caution">
    <text evidence="1">The sequence shown here is derived from an EMBL/GenBank/DDBJ whole genome shotgun (WGS) entry which is preliminary data.</text>
</comment>
<gene>
    <name evidence="1" type="ORF">SDC9_182211</name>
</gene>
<organism evidence="1">
    <name type="scientific">bioreactor metagenome</name>
    <dbReference type="NCBI Taxonomy" id="1076179"/>
    <lineage>
        <taxon>unclassified sequences</taxon>
        <taxon>metagenomes</taxon>
        <taxon>ecological metagenomes</taxon>
    </lineage>
</organism>
<name>A0A645H6R2_9ZZZZ</name>
<evidence type="ECO:0000313" key="1">
    <source>
        <dbReference type="EMBL" id="MPN34717.1"/>
    </source>
</evidence>
<dbReference type="EMBL" id="VSSQ01087894">
    <property type="protein sequence ID" value="MPN34717.1"/>
    <property type="molecule type" value="Genomic_DNA"/>
</dbReference>
<proteinExistence type="predicted"/>
<reference evidence="1" key="1">
    <citation type="submission" date="2019-08" db="EMBL/GenBank/DDBJ databases">
        <authorList>
            <person name="Kucharzyk K."/>
            <person name="Murdoch R.W."/>
            <person name="Higgins S."/>
            <person name="Loffler F."/>
        </authorList>
    </citation>
    <scope>NUCLEOTIDE SEQUENCE</scope>
</reference>
<accession>A0A645H6R2</accession>
<protein>
    <submittedName>
        <fullName evidence="1">Uncharacterized protein</fullName>
    </submittedName>
</protein>
<dbReference type="AlphaFoldDB" id="A0A645H6R2"/>